<feature type="coiled-coil region" evidence="1">
    <location>
        <begin position="48"/>
        <end position="77"/>
    </location>
</feature>
<keyword evidence="3" id="KW-1185">Reference proteome</keyword>
<dbReference type="Proteomes" id="UP000001646">
    <property type="component" value="Chromosome 1"/>
</dbReference>
<name>G1KQS4_ANOCA</name>
<dbReference type="OrthoDB" id="8774892at2759"/>
<dbReference type="AlphaFoldDB" id="G1KQS4"/>
<dbReference type="PANTHER" id="PTHR34645">
    <property type="entry name" value="SIMILAR TO HYPOTHETICAL PROTEIN"/>
    <property type="match status" value="1"/>
</dbReference>
<dbReference type="GeneTree" id="ENSGT00390000010837"/>
<proteinExistence type="predicted"/>
<reference evidence="2" key="3">
    <citation type="submission" date="2025-09" db="UniProtKB">
        <authorList>
            <consortium name="Ensembl"/>
        </authorList>
    </citation>
    <scope>IDENTIFICATION</scope>
</reference>
<evidence type="ECO:0000313" key="3">
    <source>
        <dbReference type="Proteomes" id="UP000001646"/>
    </source>
</evidence>
<gene>
    <name evidence="2" type="primary">C6orf163</name>
</gene>
<dbReference type="PANTHER" id="PTHR34645:SF1">
    <property type="entry name" value="GENE 136-RELATED"/>
    <property type="match status" value="1"/>
</dbReference>
<evidence type="ECO:0000313" key="2">
    <source>
        <dbReference type="Ensembl" id="ENSACAP00000014908.3"/>
    </source>
</evidence>
<evidence type="ECO:0000256" key="1">
    <source>
        <dbReference type="SAM" id="Coils"/>
    </source>
</evidence>
<dbReference type="InterPro" id="IPR038927">
    <property type="entry name" value="C6orf163"/>
</dbReference>
<dbReference type="Ensembl" id="ENSACAT00000015211.4">
    <property type="protein sequence ID" value="ENSACAP00000014908.3"/>
    <property type="gene ID" value="ENSACAG00000015180.4"/>
</dbReference>
<keyword evidence="1" id="KW-0175">Coiled coil</keyword>
<dbReference type="eggNOG" id="ENOG502RDFA">
    <property type="taxonomic scope" value="Eukaryota"/>
</dbReference>
<accession>G1KQS4</accession>
<dbReference type="HOGENOM" id="CLU_836681_0_0_1"/>
<reference evidence="2" key="2">
    <citation type="submission" date="2025-08" db="UniProtKB">
        <authorList>
            <consortium name="Ensembl"/>
        </authorList>
    </citation>
    <scope>IDENTIFICATION</scope>
</reference>
<dbReference type="Bgee" id="ENSACAG00000015180">
    <property type="expression patterns" value="Expressed in adrenal gland and 10 other cell types or tissues"/>
</dbReference>
<sequence length="336" mass="39245">MIRNPDFDTFVCCAVCSKLIPPPPTPEAFDRIREYKPFKTRYYTHKDILELGADLKQEEAERREIEIEKRIEKVRKRLLLQAESEKEDAVEDALSRADALHKKDLEDLRIKDEQALQEAVKNTQIEMLHHLEVELKRESEAAEQRMTHKLHRLIKQFNLEKATATAEVRQEERQKIAGILAAQKKKYQAQLEQAGEIAHEIYERNLKELALEKKHEMDIALSISQKEFKEETERLLKNAESIREAQVEEVVHEVNRKDSEILTLHHHLENMTSWKDSLEAEILETREAFQKYINLTFPQLAPGQADFILPFRKICPFSEADFVELTQGTTLAKEAL</sequence>
<dbReference type="InParanoid" id="G1KQS4"/>
<protein>
    <submittedName>
        <fullName evidence="2">Chromosome 6 open reading frame 163</fullName>
    </submittedName>
</protein>
<dbReference type="KEGG" id="acs:100557272"/>
<organism evidence="2 3">
    <name type="scientific">Anolis carolinensis</name>
    <name type="common">Green anole</name>
    <name type="synonym">American chameleon</name>
    <dbReference type="NCBI Taxonomy" id="28377"/>
    <lineage>
        <taxon>Eukaryota</taxon>
        <taxon>Metazoa</taxon>
        <taxon>Chordata</taxon>
        <taxon>Craniata</taxon>
        <taxon>Vertebrata</taxon>
        <taxon>Euteleostomi</taxon>
        <taxon>Lepidosauria</taxon>
        <taxon>Squamata</taxon>
        <taxon>Bifurcata</taxon>
        <taxon>Unidentata</taxon>
        <taxon>Episquamata</taxon>
        <taxon>Toxicofera</taxon>
        <taxon>Iguania</taxon>
        <taxon>Dactyloidae</taxon>
        <taxon>Anolis</taxon>
    </lineage>
</organism>
<reference evidence="2 3" key="1">
    <citation type="submission" date="2009-12" db="EMBL/GenBank/DDBJ databases">
        <title>The Genome Sequence of Anolis carolinensis (Green Anole Lizard).</title>
        <authorList>
            <consortium name="The Genome Sequencing Platform"/>
            <person name="Di Palma F."/>
            <person name="Alfoldi J."/>
            <person name="Heiman D."/>
            <person name="Young S."/>
            <person name="Grabherr M."/>
            <person name="Johnson J."/>
            <person name="Lander E.S."/>
            <person name="Lindblad-Toh K."/>
        </authorList>
    </citation>
    <scope>NUCLEOTIDE SEQUENCE [LARGE SCALE GENOMIC DNA]</scope>
    <source>
        <strain evidence="2 3">JBL SC #1</strain>
    </source>
</reference>